<gene>
    <name evidence="9" type="ORF">KEG57_32270</name>
</gene>
<dbReference type="AlphaFoldDB" id="A0A9X3XA49"/>
<evidence type="ECO:0000256" key="3">
    <source>
        <dbReference type="ARBA" id="ARBA00023082"/>
    </source>
</evidence>
<dbReference type="InterPro" id="IPR014284">
    <property type="entry name" value="RNA_pol_sigma-70_dom"/>
</dbReference>
<dbReference type="InterPro" id="IPR013249">
    <property type="entry name" value="RNA_pol_sigma70_r4_t2"/>
</dbReference>
<dbReference type="SUPFAM" id="SSF88946">
    <property type="entry name" value="Sigma2 domain of RNA polymerase sigma factors"/>
    <property type="match status" value="1"/>
</dbReference>
<dbReference type="InterPro" id="IPR013324">
    <property type="entry name" value="RNA_pol_sigma_r3/r4-like"/>
</dbReference>
<dbReference type="NCBIfam" id="TIGR02937">
    <property type="entry name" value="sigma70-ECF"/>
    <property type="match status" value="1"/>
</dbReference>
<keyword evidence="10" id="KW-1185">Reference proteome</keyword>
<reference evidence="9 10" key="1">
    <citation type="submission" date="2021-04" db="EMBL/GenBank/DDBJ databases">
        <title>Genome analysis of Polyangium sp.</title>
        <authorList>
            <person name="Li Y."/>
            <person name="Wang J."/>
        </authorList>
    </citation>
    <scope>NUCLEOTIDE SEQUENCE [LARGE SCALE GENOMIC DNA]</scope>
    <source>
        <strain evidence="9 10">SDU14</strain>
    </source>
</reference>
<dbReference type="SUPFAM" id="SSF88659">
    <property type="entry name" value="Sigma3 and sigma4 domains of RNA polymerase sigma factors"/>
    <property type="match status" value="1"/>
</dbReference>
<dbReference type="Proteomes" id="UP001151081">
    <property type="component" value="Unassembled WGS sequence"/>
</dbReference>
<accession>A0A9X3XA49</accession>
<comment type="caution">
    <text evidence="9">The sequence shown here is derived from an EMBL/GenBank/DDBJ whole genome shotgun (WGS) entry which is preliminary data.</text>
</comment>
<evidence type="ECO:0000313" key="10">
    <source>
        <dbReference type="Proteomes" id="UP001151081"/>
    </source>
</evidence>
<dbReference type="InterPro" id="IPR036388">
    <property type="entry name" value="WH-like_DNA-bd_sf"/>
</dbReference>
<keyword evidence="2 6" id="KW-0805">Transcription regulation</keyword>
<evidence type="ECO:0000259" key="7">
    <source>
        <dbReference type="Pfam" id="PF04542"/>
    </source>
</evidence>
<dbReference type="Gene3D" id="1.10.1740.10">
    <property type="match status" value="1"/>
</dbReference>
<organism evidence="9 10">
    <name type="scientific">Polyangium jinanense</name>
    <dbReference type="NCBI Taxonomy" id="2829994"/>
    <lineage>
        <taxon>Bacteria</taxon>
        <taxon>Pseudomonadati</taxon>
        <taxon>Myxococcota</taxon>
        <taxon>Polyangia</taxon>
        <taxon>Polyangiales</taxon>
        <taxon>Polyangiaceae</taxon>
        <taxon>Polyangium</taxon>
    </lineage>
</organism>
<evidence type="ECO:0000259" key="8">
    <source>
        <dbReference type="Pfam" id="PF08281"/>
    </source>
</evidence>
<feature type="domain" description="RNA polymerase sigma-70 region 2" evidence="7">
    <location>
        <begin position="23"/>
        <end position="86"/>
    </location>
</feature>
<dbReference type="EMBL" id="JAGTJJ010000027">
    <property type="protein sequence ID" value="MDC3985198.1"/>
    <property type="molecule type" value="Genomic_DNA"/>
</dbReference>
<name>A0A9X3XA49_9BACT</name>
<feature type="domain" description="RNA polymerase sigma factor 70 region 4 type 2" evidence="8">
    <location>
        <begin position="135"/>
        <end position="175"/>
    </location>
</feature>
<dbReference type="InterPro" id="IPR039425">
    <property type="entry name" value="RNA_pol_sigma-70-like"/>
</dbReference>
<dbReference type="InterPro" id="IPR000838">
    <property type="entry name" value="RNA_pol_sigma70_ECF_CS"/>
</dbReference>
<protein>
    <recommendedName>
        <fullName evidence="6">RNA polymerase sigma factor</fullName>
    </recommendedName>
</protein>
<evidence type="ECO:0000256" key="6">
    <source>
        <dbReference type="RuleBase" id="RU000716"/>
    </source>
</evidence>
<evidence type="ECO:0000313" key="9">
    <source>
        <dbReference type="EMBL" id="MDC3985198.1"/>
    </source>
</evidence>
<keyword evidence="5 6" id="KW-0804">Transcription</keyword>
<dbReference type="InterPro" id="IPR007627">
    <property type="entry name" value="RNA_pol_sigma70_r2"/>
</dbReference>
<evidence type="ECO:0000256" key="1">
    <source>
        <dbReference type="ARBA" id="ARBA00010641"/>
    </source>
</evidence>
<dbReference type="RefSeq" id="WP_272424216.1">
    <property type="nucleotide sequence ID" value="NZ_JAGTJJ010000027.1"/>
</dbReference>
<keyword evidence="3 6" id="KW-0731">Sigma factor</keyword>
<dbReference type="PANTHER" id="PTHR43133:SF8">
    <property type="entry name" value="RNA POLYMERASE SIGMA FACTOR HI_1459-RELATED"/>
    <property type="match status" value="1"/>
</dbReference>
<dbReference type="GO" id="GO:0016987">
    <property type="term" value="F:sigma factor activity"/>
    <property type="evidence" value="ECO:0007669"/>
    <property type="project" value="UniProtKB-KW"/>
</dbReference>
<evidence type="ECO:0000256" key="2">
    <source>
        <dbReference type="ARBA" id="ARBA00023015"/>
    </source>
</evidence>
<sequence length="181" mass="20708">MTTIPLHPPPANFTASHALLGRLYLEHRDFLRRLLLKQAFPSGDVDDVVQEVFVTAWRRLECLVTPEQARPWLVVIGLNRASNYRKLARHEREVFTGLAEECPEQEQDDASSPDMLLQATYGLFRLKRFLLKIGPRIRAVVVPYLEGRSIREIAEALGIKTKTAYARISLARRHLQRLALA</sequence>
<dbReference type="Pfam" id="PF04542">
    <property type="entry name" value="Sigma70_r2"/>
    <property type="match status" value="1"/>
</dbReference>
<proteinExistence type="inferred from homology"/>
<dbReference type="InterPro" id="IPR013325">
    <property type="entry name" value="RNA_pol_sigma_r2"/>
</dbReference>
<dbReference type="Pfam" id="PF08281">
    <property type="entry name" value="Sigma70_r4_2"/>
    <property type="match status" value="1"/>
</dbReference>
<evidence type="ECO:0000256" key="5">
    <source>
        <dbReference type="ARBA" id="ARBA00023163"/>
    </source>
</evidence>
<dbReference type="PANTHER" id="PTHR43133">
    <property type="entry name" value="RNA POLYMERASE ECF-TYPE SIGMA FACTO"/>
    <property type="match status" value="1"/>
</dbReference>
<keyword evidence="4 6" id="KW-0238">DNA-binding</keyword>
<comment type="similarity">
    <text evidence="1 6">Belongs to the sigma-70 factor family. ECF subfamily.</text>
</comment>
<evidence type="ECO:0000256" key="4">
    <source>
        <dbReference type="ARBA" id="ARBA00023125"/>
    </source>
</evidence>
<dbReference type="Gene3D" id="1.10.10.10">
    <property type="entry name" value="Winged helix-like DNA-binding domain superfamily/Winged helix DNA-binding domain"/>
    <property type="match status" value="1"/>
</dbReference>
<dbReference type="PROSITE" id="PS01063">
    <property type="entry name" value="SIGMA70_ECF"/>
    <property type="match status" value="1"/>
</dbReference>
<dbReference type="GO" id="GO:0006352">
    <property type="term" value="P:DNA-templated transcription initiation"/>
    <property type="evidence" value="ECO:0007669"/>
    <property type="project" value="InterPro"/>
</dbReference>
<dbReference type="GO" id="GO:0003677">
    <property type="term" value="F:DNA binding"/>
    <property type="evidence" value="ECO:0007669"/>
    <property type="project" value="UniProtKB-KW"/>
</dbReference>